<name>A0ACA9RPH7_9GLOM</name>
<evidence type="ECO:0000313" key="2">
    <source>
        <dbReference type="Proteomes" id="UP000789920"/>
    </source>
</evidence>
<keyword evidence="2" id="KW-1185">Reference proteome</keyword>
<gene>
    <name evidence="1" type="ORF">RPERSI_LOCUS21310</name>
</gene>
<sequence length="44" mass="5437">MTQSDSNKKETANLMWFRENENTNYRRPIMFPDNDRHITEYTQI</sequence>
<feature type="non-terminal residue" evidence="1">
    <location>
        <position position="44"/>
    </location>
</feature>
<evidence type="ECO:0000313" key="1">
    <source>
        <dbReference type="EMBL" id="CAG8802405.1"/>
    </source>
</evidence>
<reference evidence="1" key="1">
    <citation type="submission" date="2021-06" db="EMBL/GenBank/DDBJ databases">
        <authorList>
            <person name="Kallberg Y."/>
            <person name="Tangrot J."/>
            <person name="Rosling A."/>
        </authorList>
    </citation>
    <scope>NUCLEOTIDE SEQUENCE</scope>
    <source>
        <strain evidence="1">MA461A</strain>
    </source>
</reference>
<dbReference type="Proteomes" id="UP000789920">
    <property type="component" value="Unassembled WGS sequence"/>
</dbReference>
<organism evidence="1 2">
    <name type="scientific">Racocetra persica</name>
    <dbReference type="NCBI Taxonomy" id="160502"/>
    <lineage>
        <taxon>Eukaryota</taxon>
        <taxon>Fungi</taxon>
        <taxon>Fungi incertae sedis</taxon>
        <taxon>Mucoromycota</taxon>
        <taxon>Glomeromycotina</taxon>
        <taxon>Glomeromycetes</taxon>
        <taxon>Diversisporales</taxon>
        <taxon>Gigasporaceae</taxon>
        <taxon>Racocetra</taxon>
    </lineage>
</organism>
<proteinExistence type="predicted"/>
<feature type="non-terminal residue" evidence="1">
    <location>
        <position position="1"/>
    </location>
</feature>
<comment type="caution">
    <text evidence="1">The sequence shown here is derived from an EMBL/GenBank/DDBJ whole genome shotgun (WGS) entry which is preliminary data.</text>
</comment>
<dbReference type="EMBL" id="CAJVQC010062151">
    <property type="protein sequence ID" value="CAG8802405.1"/>
    <property type="molecule type" value="Genomic_DNA"/>
</dbReference>
<accession>A0ACA9RPH7</accession>
<protein>
    <submittedName>
        <fullName evidence="1">34334_t:CDS:1</fullName>
    </submittedName>
</protein>